<name>A0A9X8UKC3_9FIRM</name>
<dbReference type="PIRSF" id="PIRSF038928">
    <property type="entry name" value="Catalase_clade1-3"/>
    <property type="match status" value="1"/>
</dbReference>
<accession>A0A9X8UKC3</accession>
<organism evidence="14 15">
    <name type="scientific">Harryflintia acetispora</name>
    <dbReference type="NCBI Taxonomy" id="1849041"/>
    <lineage>
        <taxon>Bacteria</taxon>
        <taxon>Bacillati</taxon>
        <taxon>Bacillota</taxon>
        <taxon>Clostridia</taxon>
        <taxon>Eubacteriales</taxon>
        <taxon>Oscillospiraceae</taxon>
        <taxon>Harryflintia</taxon>
    </lineage>
</organism>
<keyword evidence="7" id="KW-0560">Oxidoreductase</keyword>
<dbReference type="SUPFAM" id="SSF56634">
    <property type="entry name" value="Heme-dependent catalase-like"/>
    <property type="match status" value="1"/>
</dbReference>
<evidence type="ECO:0000256" key="5">
    <source>
        <dbReference type="ARBA" id="ARBA00022617"/>
    </source>
</evidence>
<keyword evidence="6 11" id="KW-0479">Metal-binding</keyword>
<evidence type="ECO:0000256" key="2">
    <source>
        <dbReference type="ARBA" id="ARBA00005329"/>
    </source>
</evidence>
<dbReference type="GO" id="GO:0020037">
    <property type="term" value="F:heme binding"/>
    <property type="evidence" value="ECO:0007669"/>
    <property type="project" value="InterPro"/>
</dbReference>
<dbReference type="RefSeq" id="WP_286170695.1">
    <property type="nucleotide sequence ID" value="NZ_SLUK01000002.1"/>
</dbReference>
<evidence type="ECO:0000256" key="1">
    <source>
        <dbReference type="ARBA" id="ARBA00001971"/>
    </source>
</evidence>
<dbReference type="PANTHER" id="PTHR11465">
    <property type="entry name" value="CATALASE"/>
    <property type="match status" value="1"/>
</dbReference>
<evidence type="ECO:0000256" key="7">
    <source>
        <dbReference type="ARBA" id="ARBA00023002"/>
    </source>
</evidence>
<keyword evidence="9" id="KW-0376">Hydrogen peroxide</keyword>
<evidence type="ECO:0000313" key="15">
    <source>
        <dbReference type="Proteomes" id="UP000294682"/>
    </source>
</evidence>
<dbReference type="PROSITE" id="PS00438">
    <property type="entry name" value="CATALASE_2"/>
    <property type="match status" value="1"/>
</dbReference>
<feature type="binding site" description="axial binding residue" evidence="11">
    <location>
        <position position="337"/>
    </location>
    <ligand>
        <name>heme</name>
        <dbReference type="ChEBI" id="CHEBI:30413"/>
    </ligand>
    <ligandPart>
        <name>Fe</name>
        <dbReference type="ChEBI" id="CHEBI:18248"/>
    </ligandPart>
</feature>
<protein>
    <recommendedName>
        <fullName evidence="3">catalase</fullName>
        <ecNumber evidence="3">1.11.1.6</ecNumber>
    </recommendedName>
</protein>
<keyword evidence="5 11" id="KW-0349">Heme</keyword>
<gene>
    <name evidence="14" type="ORF">EDD78_102146</name>
</gene>
<feature type="domain" description="Catalase core" evidence="13">
    <location>
        <begin position="7"/>
        <end position="386"/>
    </location>
</feature>
<evidence type="ECO:0000313" key="14">
    <source>
        <dbReference type="EMBL" id="TCL44526.1"/>
    </source>
</evidence>
<dbReference type="GO" id="GO:0005737">
    <property type="term" value="C:cytoplasm"/>
    <property type="evidence" value="ECO:0007669"/>
    <property type="project" value="TreeGrafter"/>
</dbReference>
<evidence type="ECO:0000256" key="3">
    <source>
        <dbReference type="ARBA" id="ARBA00012314"/>
    </source>
</evidence>
<keyword evidence="15" id="KW-1185">Reference proteome</keyword>
<comment type="cofactor">
    <cofactor evidence="1 11">
        <name>heme</name>
        <dbReference type="ChEBI" id="CHEBI:30413"/>
    </cofactor>
</comment>
<dbReference type="Gene3D" id="2.40.180.10">
    <property type="entry name" value="Catalase core domain"/>
    <property type="match status" value="1"/>
</dbReference>
<dbReference type="GO" id="GO:0046872">
    <property type="term" value="F:metal ion binding"/>
    <property type="evidence" value="ECO:0007669"/>
    <property type="project" value="UniProtKB-KW"/>
</dbReference>
<evidence type="ECO:0000256" key="12">
    <source>
        <dbReference type="SAM" id="MobiDB-lite"/>
    </source>
</evidence>
<reference evidence="14 15" key="1">
    <citation type="submission" date="2019-03" db="EMBL/GenBank/DDBJ databases">
        <title>Genomic Encyclopedia of Type Strains, Phase IV (KMG-IV): sequencing the most valuable type-strain genomes for metagenomic binning, comparative biology and taxonomic classification.</title>
        <authorList>
            <person name="Goeker M."/>
        </authorList>
    </citation>
    <scope>NUCLEOTIDE SEQUENCE [LARGE SCALE GENOMIC DNA]</scope>
    <source>
        <strain evidence="14 15">DSM 100433</strain>
    </source>
</reference>
<evidence type="ECO:0000256" key="4">
    <source>
        <dbReference type="ARBA" id="ARBA00022559"/>
    </source>
</evidence>
<dbReference type="SMART" id="SM01060">
    <property type="entry name" value="Catalase"/>
    <property type="match status" value="1"/>
</dbReference>
<sequence>MPPDPNPGGGCAPAVPGNHSQTVGDDGPVLVQDGILHERLETFVHQKGIERAVHTKGYGALGTFQTYQSMREYTKAAFLQGAGRRTKVLVRFSLAVSNRGTPDTARNVHGFATRFYTDEGNFDIVGNHIPVFFIRDAMRFPETIAALSPSPQSNLADPGRFWDYLARTPEGTHMLTWLYSDVGTLASVRHMRGFGINTFVWVNAEGRRRYIKYHWIPLAGEEYLDRQQAGELAAKDPDAAARDLYDALANGEAVEYELCVQMMDPCDAQTLPFDPLDDTKVWSEESYPLIPVGKMTLDQNPEDYKTQVEQAAFSPANLVEGIELSADKMLQGRSFIYWDAQRRRLGPDFRGIPVNRQQGGWSPQKMVTSGQGLPVAGELVRADIQKPDDFTQAGERYRSLSADWQERLVDNIASELYLASQSAQECVLGYLSAADAGFGERVRARMEEYKQK</sequence>
<comment type="similarity">
    <text evidence="2">Belongs to the catalase family.</text>
</comment>
<comment type="caution">
    <text evidence="14">The sequence shown here is derived from an EMBL/GenBank/DDBJ whole genome shotgun (WGS) entry which is preliminary data.</text>
</comment>
<evidence type="ECO:0000256" key="10">
    <source>
        <dbReference type="PIRSR" id="PIRSR038928-1"/>
    </source>
</evidence>
<dbReference type="PRINTS" id="PR00067">
    <property type="entry name" value="CATALASE"/>
</dbReference>
<dbReference type="PROSITE" id="PS51402">
    <property type="entry name" value="CATALASE_3"/>
    <property type="match status" value="1"/>
</dbReference>
<dbReference type="GO" id="GO:0042744">
    <property type="term" value="P:hydrogen peroxide catabolic process"/>
    <property type="evidence" value="ECO:0007669"/>
    <property type="project" value="UniProtKB-KW"/>
</dbReference>
<dbReference type="InterPro" id="IPR011614">
    <property type="entry name" value="Catalase_core"/>
</dbReference>
<dbReference type="AlphaFoldDB" id="A0A9X8UKC3"/>
<dbReference type="InterPro" id="IPR024708">
    <property type="entry name" value="Catalase_AS"/>
</dbReference>
<dbReference type="InterPro" id="IPR018028">
    <property type="entry name" value="Catalase"/>
</dbReference>
<evidence type="ECO:0000259" key="13">
    <source>
        <dbReference type="SMART" id="SM01060"/>
    </source>
</evidence>
<proteinExistence type="inferred from homology"/>
<dbReference type="Pfam" id="PF00199">
    <property type="entry name" value="Catalase"/>
    <property type="match status" value="1"/>
</dbReference>
<evidence type="ECO:0000256" key="11">
    <source>
        <dbReference type="PIRSR" id="PIRSR038928-2"/>
    </source>
</evidence>
<evidence type="ECO:0000256" key="8">
    <source>
        <dbReference type="ARBA" id="ARBA00023004"/>
    </source>
</evidence>
<evidence type="ECO:0000256" key="9">
    <source>
        <dbReference type="ARBA" id="ARBA00023324"/>
    </source>
</evidence>
<feature type="active site" evidence="10">
    <location>
        <position position="54"/>
    </location>
</feature>
<keyword evidence="4" id="KW-0575">Peroxidase</keyword>
<evidence type="ECO:0000256" key="6">
    <source>
        <dbReference type="ARBA" id="ARBA00022723"/>
    </source>
</evidence>
<dbReference type="GO" id="GO:0042542">
    <property type="term" value="P:response to hydrogen peroxide"/>
    <property type="evidence" value="ECO:0007669"/>
    <property type="project" value="TreeGrafter"/>
</dbReference>
<dbReference type="InterPro" id="IPR010582">
    <property type="entry name" value="Catalase_immune_responsive"/>
</dbReference>
<dbReference type="InterPro" id="IPR020835">
    <property type="entry name" value="Catalase_sf"/>
</dbReference>
<dbReference type="Proteomes" id="UP000294682">
    <property type="component" value="Unassembled WGS sequence"/>
</dbReference>
<feature type="region of interest" description="Disordered" evidence="12">
    <location>
        <begin position="1"/>
        <end position="26"/>
    </location>
</feature>
<keyword evidence="8 11" id="KW-0408">Iron</keyword>
<dbReference type="Pfam" id="PF06628">
    <property type="entry name" value="Catalase-rel"/>
    <property type="match status" value="1"/>
</dbReference>
<feature type="active site" evidence="10">
    <location>
        <position position="127"/>
    </location>
</feature>
<dbReference type="EC" id="1.11.1.6" evidence="3"/>
<dbReference type="EMBL" id="SLUK01000002">
    <property type="protein sequence ID" value="TCL44526.1"/>
    <property type="molecule type" value="Genomic_DNA"/>
</dbReference>
<dbReference type="InterPro" id="IPR024711">
    <property type="entry name" value="Catalase_clade1/3"/>
</dbReference>
<dbReference type="GO" id="GO:0004096">
    <property type="term" value="F:catalase activity"/>
    <property type="evidence" value="ECO:0007669"/>
    <property type="project" value="UniProtKB-EC"/>
</dbReference>
<dbReference type="PANTHER" id="PTHR11465:SF23">
    <property type="entry name" value="CATALASE-2"/>
    <property type="match status" value="1"/>
</dbReference>